<keyword evidence="1" id="KW-0472">Membrane</keyword>
<organism evidence="3">
    <name type="scientific">Clastoptera arizonana</name>
    <name type="common">Arizona spittle bug</name>
    <dbReference type="NCBI Taxonomy" id="38151"/>
    <lineage>
        <taxon>Eukaryota</taxon>
        <taxon>Metazoa</taxon>
        <taxon>Ecdysozoa</taxon>
        <taxon>Arthropoda</taxon>
        <taxon>Hexapoda</taxon>
        <taxon>Insecta</taxon>
        <taxon>Pterygota</taxon>
        <taxon>Neoptera</taxon>
        <taxon>Paraneoptera</taxon>
        <taxon>Hemiptera</taxon>
        <taxon>Auchenorrhyncha</taxon>
        <taxon>Cercopoidea</taxon>
        <taxon>Clastopteridae</taxon>
        <taxon>Clastoptera</taxon>
    </lineage>
</organism>
<feature type="transmembrane region" description="Helical" evidence="1">
    <location>
        <begin position="62"/>
        <end position="82"/>
    </location>
</feature>
<dbReference type="Pfam" id="PF25085">
    <property type="entry name" value="DUF7802"/>
    <property type="match status" value="1"/>
</dbReference>
<dbReference type="AlphaFoldDB" id="A0A1B6CE90"/>
<sequence length="417" mass="48109">MAQEQNVEGIHFNGFKDWAVTLSPVQELWAAQPTYLIVQASFCLGGIITFIHALCSRGRFPYLWFGTIFYGLFIESLCYMFPDVDNFWHSQTPIMFLGMRLPLHIIFLYPCFLYQASIAVANLRLPSWAEPLAVGLIVVLIDIPYDIVSVKFVHWTWHDTDPNIGDRHYWVPWNSYFFHCTFSTGFTFWFHKTRQWMSTKSVYSKWDYSSFRIEFISMVLASILGPISGVGIFMIVYHPLHDLYNIHSEVTFFILFSFAVFTVWTADRLPKPYSAIPSSKLKWLLILALIVHYSTFMALVVHGDPQKEISIGLHQPLGPCNVEVPVKSIFGAKLKKYAYLCANNYNEDYFDFSCTNKPNPNKVVRWYTICGTPFINRVEYITVIGILTLLAGGVFWNLHFNLLIANANKKSNSKKIN</sequence>
<evidence type="ECO:0000259" key="2">
    <source>
        <dbReference type="Pfam" id="PF25085"/>
    </source>
</evidence>
<protein>
    <recommendedName>
        <fullName evidence="2">DUF7802 domain-containing protein</fullName>
    </recommendedName>
</protein>
<accession>A0A1B6CE90</accession>
<gene>
    <name evidence="3" type="ORF">g.8230</name>
</gene>
<feature type="transmembrane region" description="Helical" evidence="1">
    <location>
        <begin position="173"/>
        <end position="190"/>
    </location>
</feature>
<proteinExistence type="predicted"/>
<feature type="domain" description="DUF7802" evidence="2">
    <location>
        <begin position="14"/>
        <end position="397"/>
    </location>
</feature>
<feature type="transmembrane region" description="Helical" evidence="1">
    <location>
        <begin position="132"/>
        <end position="153"/>
    </location>
</feature>
<reference evidence="3" key="1">
    <citation type="submission" date="2015-12" db="EMBL/GenBank/DDBJ databases">
        <title>De novo transcriptome assembly of four potential Pierce s Disease insect vectors from Arizona vineyards.</title>
        <authorList>
            <person name="Tassone E.E."/>
        </authorList>
    </citation>
    <scope>NUCLEOTIDE SEQUENCE</scope>
</reference>
<dbReference type="PANTHER" id="PTHR35982:SF1">
    <property type="entry name" value="SPIROCYCLASE, AVEC FAMILY"/>
    <property type="match status" value="1"/>
</dbReference>
<keyword evidence="1" id="KW-0812">Transmembrane</keyword>
<dbReference type="EMBL" id="GEDC01025532">
    <property type="protein sequence ID" value="JAS11766.1"/>
    <property type="molecule type" value="Transcribed_RNA"/>
</dbReference>
<dbReference type="InterPro" id="IPR056704">
    <property type="entry name" value="DUF7802"/>
</dbReference>
<feature type="transmembrane region" description="Helical" evidence="1">
    <location>
        <begin position="380"/>
        <end position="405"/>
    </location>
</feature>
<feature type="transmembrane region" description="Helical" evidence="1">
    <location>
        <begin position="211"/>
        <end position="238"/>
    </location>
</feature>
<dbReference type="PANTHER" id="PTHR35982">
    <property type="entry name" value="AGAP005361-PA"/>
    <property type="match status" value="1"/>
</dbReference>
<evidence type="ECO:0000313" key="3">
    <source>
        <dbReference type="EMBL" id="JAS11766.1"/>
    </source>
</evidence>
<keyword evidence="1" id="KW-1133">Transmembrane helix</keyword>
<feature type="transmembrane region" description="Helical" evidence="1">
    <location>
        <begin position="102"/>
        <end position="125"/>
    </location>
</feature>
<name>A0A1B6CE90_9HEMI</name>
<feature type="transmembrane region" description="Helical" evidence="1">
    <location>
        <begin position="35"/>
        <end position="55"/>
    </location>
</feature>
<feature type="transmembrane region" description="Helical" evidence="1">
    <location>
        <begin position="250"/>
        <end position="269"/>
    </location>
</feature>
<feature type="transmembrane region" description="Helical" evidence="1">
    <location>
        <begin position="281"/>
        <end position="301"/>
    </location>
</feature>
<evidence type="ECO:0000256" key="1">
    <source>
        <dbReference type="SAM" id="Phobius"/>
    </source>
</evidence>